<feature type="region of interest" description="Disordered" evidence="1">
    <location>
        <begin position="1"/>
        <end position="20"/>
    </location>
</feature>
<dbReference type="AlphaFoldDB" id="A0AAV9PDN4"/>
<evidence type="ECO:0000313" key="2">
    <source>
        <dbReference type="EMBL" id="KAK5169835.1"/>
    </source>
</evidence>
<gene>
    <name evidence="2" type="ORF">LTR77_005813</name>
</gene>
<name>A0AAV9PDN4_9PEZI</name>
<comment type="caution">
    <text evidence="2">The sequence shown here is derived from an EMBL/GenBank/DDBJ whole genome shotgun (WGS) entry which is preliminary data.</text>
</comment>
<protein>
    <submittedName>
        <fullName evidence="2">Uncharacterized protein</fullName>
    </submittedName>
</protein>
<proteinExistence type="predicted"/>
<reference evidence="2 3" key="1">
    <citation type="submission" date="2023-08" db="EMBL/GenBank/DDBJ databases">
        <title>Black Yeasts Isolated from many extreme environments.</title>
        <authorList>
            <person name="Coleine C."/>
            <person name="Stajich J.E."/>
            <person name="Selbmann L."/>
        </authorList>
    </citation>
    <scope>NUCLEOTIDE SEQUENCE [LARGE SCALE GENOMIC DNA]</scope>
    <source>
        <strain evidence="2 3">CCFEE 5935</strain>
    </source>
</reference>
<organism evidence="2 3">
    <name type="scientific">Saxophila tyrrhenica</name>
    <dbReference type="NCBI Taxonomy" id="1690608"/>
    <lineage>
        <taxon>Eukaryota</taxon>
        <taxon>Fungi</taxon>
        <taxon>Dikarya</taxon>
        <taxon>Ascomycota</taxon>
        <taxon>Pezizomycotina</taxon>
        <taxon>Dothideomycetes</taxon>
        <taxon>Dothideomycetidae</taxon>
        <taxon>Mycosphaerellales</taxon>
        <taxon>Extremaceae</taxon>
        <taxon>Saxophila</taxon>
    </lineage>
</organism>
<accession>A0AAV9PDN4</accession>
<dbReference type="RefSeq" id="XP_064659181.1">
    <property type="nucleotide sequence ID" value="XM_064803056.1"/>
</dbReference>
<keyword evidence="3" id="KW-1185">Reference proteome</keyword>
<evidence type="ECO:0000313" key="3">
    <source>
        <dbReference type="Proteomes" id="UP001337655"/>
    </source>
</evidence>
<evidence type="ECO:0000256" key="1">
    <source>
        <dbReference type="SAM" id="MobiDB-lite"/>
    </source>
</evidence>
<sequence>MAPYTRSKRQRSEKHQPLQPKDLFSTLPEGIVLQIPEELPDNVIPSLRLVCSNAVPCCNTIIAKRSKTLYFHPSANSMQNVIAACEHPILSKDVEELVLLGDPMWREIELAYPGCRQKGLEYHRHRLNIIYPRSSRHERAGHVL</sequence>
<dbReference type="GeneID" id="89927154"/>
<dbReference type="Proteomes" id="UP001337655">
    <property type="component" value="Unassembled WGS sequence"/>
</dbReference>
<feature type="compositionally biased region" description="Basic residues" evidence="1">
    <location>
        <begin position="1"/>
        <end position="12"/>
    </location>
</feature>
<dbReference type="EMBL" id="JAVRRT010000008">
    <property type="protein sequence ID" value="KAK5169835.1"/>
    <property type="molecule type" value="Genomic_DNA"/>
</dbReference>